<dbReference type="SUPFAM" id="SSF54909">
    <property type="entry name" value="Dimeric alpha+beta barrel"/>
    <property type="match status" value="1"/>
</dbReference>
<reference evidence="2" key="1">
    <citation type="submission" date="2020-07" db="EMBL/GenBank/DDBJ databases">
        <title>Huge and variable diversity of episymbiotic CPR bacteria and DPANN archaea in groundwater ecosystems.</title>
        <authorList>
            <person name="He C.Y."/>
            <person name="Keren R."/>
            <person name="Whittaker M."/>
            <person name="Farag I.F."/>
            <person name="Doudna J."/>
            <person name="Cate J.H.D."/>
            <person name="Banfield J.F."/>
        </authorList>
    </citation>
    <scope>NUCLEOTIDE SEQUENCE</scope>
    <source>
        <strain evidence="2">NC_groundwater_717_Ag_S-0.2um_59_8</strain>
    </source>
</reference>
<accession>A0A932GQJ6</accession>
<dbReference type="PROSITE" id="PS51725">
    <property type="entry name" value="ABM"/>
    <property type="match status" value="1"/>
</dbReference>
<evidence type="ECO:0000259" key="1">
    <source>
        <dbReference type="PROSITE" id="PS51725"/>
    </source>
</evidence>
<dbReference type="AlphaFoldDB" id="A0A932GQJ6"/>
<name>A0A932GQJ6_UNCTE</name>
<dbReference type="Pfam" id="PF03992">
    <property type="entry name" value="ABM"/>
    <property type="match status" value="1"/>
</dbReference>
<sequence length="102" mass="11750">MIVVANRIPVAKGYEKAFEERFGRRLRLVESAPGFLRNEILRPIRGDHYVVLVYWETRQAFEAWSQSEAFRQAHADHPPAQMFSGPNVLEIYEVIMGSEVSS</sequence>
<proteinExistence type="predicted"/>
<dbReference type="GO" id="GO:0004497">
    <property type="term" value="F:monooxygenase activity"/>
    <property type="evidence" value="ECO:0007669"/>
    <property type="project" value="UniProtKB-KW"/>
</dbReference>
<dbReference type="Proteomes" id="UP000741360">
    <property type="component" value="Unassembled WGS sequence"/>
</dbReference>
<dbReference type="PANTHER" id="PTHR34474">
    <property type="entry name" value="SIGNAL TRANSDUCTION PROTEIN TRAP"/>
    <property type="match status" value="1"/>
</dbReference>
<feature type="domain" description="ABM" evidence="1">
    <location>
        <begin position="2"/>
        <end position="91"/>
    </location>
</feature>
<gene>
    <name evidence="2" type="ORF">HYY65_10005</name>
</gene>
<keyword evidence="2" id="KW-0560">Oxidoreductase</keyword>
<evidence type="ECO:0000313" key="2">
    <source>
        <dbReference type="EMBL" id="MBI3015372.1"/>
    </source>
</evidence>
<dbReference type="EMBL" id="JACPSX010000189">
    <property type="protein sequence ID" value="MBI3015372.1"/>
    <property type="molecule type" value="Genomic_DNA"/>
</dbReference>
<dbReference type="InterPro" id="IPR050404">
    <property type="entry name" value="Heme-degrading_MO"/>
</dbReference>
<dbReference type="InterPro" id="IPR007138">
    <property type="entry name" value="ABM_dom"/>
</dbReference>
<dbReference type="Gene3D" id="3.30.70.100">
    <property type="match status" value="1"/>
</dbReference>
<evidence type="ECO:0000313" key="3">
    <source>
        <dbReference type="Proteomes" id="UP000741360"/>
    </source>
</evidence>
<dbReference type="InterPro" id="IPR011008">
    <property type="entry name" value="Dimeric_a/b-barrel"/>
</dbReference>
<comment type="caution">
    <text evidence="2">The sequence shown here is derived from an EMBL/GenBank/DDBJ whole genome shotgun (WGS) entry which is preliminary data.</text>
</comment>
<protein>
    <submittedName>
        <fullName evidence="2">Antibiotic biosynthesis monooxygenase</fullName>
    </submittedName>
</protein>
<organism evidence="2 3">
    <name type="scientific">Tectimicrobiota bacterium</name>
    <dbReference type="NCBI Taxonomy" id="2528274"/>
    <lineage>
        <taxon>Bacteria</taxon>
        <taxon>Pseudomonadati</taxon>
        <taxon>Nitrospinota/Tectimicrobiota group</taxon>
        <taxon>Candidatus Tectimicrobiota</taxon>
    </lineage>
</organism>
<dbReference type="PANTHER" id="PTHR34474:SF2">
    <property type="entry name" value="SIGNAL TRANSDUCTION PROTEIN TRAP"/>
    <property type="match status" value="1"/>
</dbReference>
<keyword evidence="2" id="KW-0503">Monooxygenase</keyword>